<gene>
    <name evidence="2" type="ORF">EVAR_9373_1</name>
</gene>
<sequence length="257" mass="27872">MGSKRSPAAPLGSSPVLAQCGRRVAFTVYIFICRRYWCASGRSRQRRCLKKFNASKASNNANTDVTWANSPVGRTAPAPSTSHHHYHSQTPLCQQLEQNLKESYLIMATNCGQHCSTRKSGIVKGARNTIPIRHLATKRDTSGGTGLPARHSRAAPGGEALARMPDRPAIQQNCQNFQQARQDKYVCNSGTCGGVAVVGTKTDNLTEFAEGPDVMFASYLGGGWIRTRLRAGPFISAAAQVTRRRGDDGRLGLLLDI</sequence>
<evidence type="ECO:0000256" key="1">
    <source>
        <dbReference type="SAM" id="MobiDB-lite"/>
    </source>
</evidence>
<name>A0A4C1YVM0_EUMVA</name>
<evidence type="ECO:0000313" key="2">
    <source>
        <dbReference type="EMBL" id="GBP78365.1"/>
    </source>
</evidence>
<reference evidence="2 3" key="1">
    <citation type="journal article" date="2019" name="Commun. Biol.">
        <title>The bagworm genome reveals a unique fibroin gene that provides high tensile strength.</title>
        <authorList>
            <person name="Kono N."/>
            <person name="Nakamura H."/>
            <person name="Ohtoshi R."/>
            <person name="Tomita M."/>
            <person name="Numata K."/>
            <person name="Arakawa K."/>
        </authorList>
    </citation>
    <scope>NUCLEOTIDE SEQUENCE [LARGE SCALE GENOMIC DNA]</scope>
</reference>
<organism evidence="2 3">
    <name type="scientific">Eumeta variegata</name>
    <name type="common">Bagworm moth</name>
    <name type="synonym">Eumeta japonica</name>
    <dbReference type="NCBI Taxonomy" id="151549"/>
    <lineage>
        <taxon>Eukaryota</taxon>
        <taxon>Metazoa</taxon>
        <taxon>Ecdysozoa</taxon>
        <taxon>Arthropoda</taxon>
        <taxon>Hexapoda</taxon>
        <taxon>Insecta</taxon>
        <taxon>Pterygota</taxon>
        <taxon>Neoptera</taxon>
        <taxon>Endopterygota</taxon>
        <taxon>Lepidoptera</taxon>
        <taxon>Glossata</taxon>
        <taxon>Ditrysia</taxon>
        <taxon>Tineoidea</taxon>
        <taxon>Psychidae</taxon>
        <taxon>Oiketicinae</taxon>
        <taxon>Eumeta</taxon>
    </lineage>
</organism>
<dbReference type="EMBL" id="BGZK01001366">
    <property type="protein sequence ID" value="GBP78365.1"/>
    <property type="molecule type" value="Genomic_DNA"/>
</dbReference>
<dbReference type="AlphaFoldDB" id="A0A4C1YVM0"/>
<protein>
    <submittedName>
        <fullName evidence="2">Uncharacterized protein</fullName>
    </submittedName>
</protein>
<feature type="region of interest" description="Disordered" evidence="1">
    <location>
        <begin position="61"/>
        <end position="86"/>
    </location>
</feature>
<evidence type="ECO:0000313" key="3">
    <source>
        <dbReference type="Proteomes" id="UP000299102"/>
    </source>
</evidence>
<accession>A0A4C1YVM0</accession>
<keyword evidence="3" id="KW-1185">Reference proteome</keyword>
<proteinExistence type="predicted"/>
<comment type="caution">
    <text evidence="2">The sequence shown here is derived from an EMBL/GenBank/DDBJ whole genome shotgun (WGS) entry which is preliminary data.</text>
</comment>
<dbReference type="Proteomes" id="UP000299102">
    <property type="component" value="Unassembled WGS sequence"/>
</dbReference>